<accession>A0A2N3PSM1</accession>
<dbReference type="InterPro" id="IPR003782">
    <property type="entry name" value="SCO1/SenC"/>
</dbReference>
<protein>
    <submittedName>
        <fullName evidence="7">SCO family protein</fullName>
    </submittedName>
</protein>
<sequence length="203" mass="21957">MTDKYHSRHSRPWPAILAGIAALAVVAAIGLLPRFLEQAPAGPTIGGPFSLIDQTGRTVTDKDFQGKLLLIYFGYTFCPDVCPTTLGNMAQAYDMLTPAEQAQVVPMFITVDPERDTVDQIAQYVDAFSPAFVGLTGSPDQITPVLKEFRVYARKVESQDANYSVDHSSILYVMGKNGKYATHFTGEAAPKDIAAGVKKLLAG</sequence>
<name>A0A2N3PSM1_9PROT</name>
<keyword evidence="5" id="KW-0812">Transmembrane</keyword>
<evidence type="ECO:0000259" key="6">
    <source>
        <dbReference type="PROSITE" id="PS51352"/>
    </source>
</evidence>
<dbReference type="CDD" id="cd02968">
    <property type="entry name" value="SCO"/>
    <property type="match status" value="1"/>
</dbReference>
<dbReference type="Proteomes" id="UP000233293">
    <property type="component" value="Unassembled WGS sequence"/>
</dbReference>
<evidence type="ECO:0000256" key="5">
    <source>
        <dbReference type="SAM" id="Phobius"/>
    </source>
</evidence>
<proteinExistence type="inferred from homology"/>
<reference evidence="8" key="1">
    <citation type="submission" date="2017-12" db="EMBL/GenBank/DDBJ databases">
        <title>Draft genome sequence of Telmatospirillum siberiense 26-4b1T, an acidotolerant peatland alphaproteobacterium potentially involved in sulfur cycling.</title>
        <authorList>
            <person name="Hausmann B."/>
            <person name="Pjevac P."/>
            <person name="Schreck K."/>
            <person name="Herbold C.W."/>
            <person name="Daims H."/>
            <person name="Wagner M."/>
            <person name="Pester M."/>
            <person name="Loy A."/>
        </authorList>
    </citation>
    <scope>NUCLEOTIDE SEQUENCE [LARGE SCALE GENOMIC DNA]</scope>
    <source>
        <strain evidence="8">26-4b1</strain>
    </source>
</reference>
<dbReference type="PANTHER" id="PTHR12151">
    <property type="entry name" value="ELECTRON TRANSPORT PROTIN SCO1/SENC FAMILY MEMBER"/>
    <property type="match status" value="1"/>
</dbReference>
<comment type="caution">
    <text evidence="7">The sequence shown here is derived from an EMBL/GenBank/DDBJ whole genome shotgun (WGS) entry which is preliminary data.</text>
</comment>
<feature type="binding site" evidence="3">
    <location>
        <position position="82"/>
    </location>
    <ligand>
        <name>Cu cation</name>
        <dbReference type="ChEBI" id="CHEBI:23378"/>
    </ligand>
</feature>
<dbReference type="PROSITE" id="PS51352">
    <property type="entry name" value="THIOREDOXIN_2"/>
    <property type="match status" value="1"/>
</dbReference>
<feature type="binding site" evidence="3">
    <location>
        <position position="167"/>
    </location>
    <ligand>
        <name>Cu cation</name>
        <dbReference type="ChEBI" id="CHEBI:23378"/>
    </ligand>
</feature>
<keyword evidence="4" id="KW-1015">Disulfide bond</keyword>
<keyword evidence="8" id="KW-1185">Reference proteome</keyword>
<dbReference type="OrthoDB" id="9790194at2"/>
<dbReference type="FunFam" id="3.40.30.10:FF:000013">
    <property type="entry name" value="Blast:Protein SCO1 homolog, mitochondrial"/>
    <property type="match status" value="1"/>
</dbReference>
<dbReference type="PANTHER" id="PTHR12151:SF25">
    <property type="entry name" value="LINALOOL DEHYDRATASE_ISOMERASE DOMAIN-CONTAINING PROTEIN"/>
    <property type="match status" value="1"/>
</dbReference>
<feature type="domain" description="Thioredoxin" evidence="6">
    <location>
        <begin position="40"/>
        <end position="202"/>
    </location>
</feature>
<dbReference type="SUPFAM" id="SSF52833">
    <property type="entry name" value="Thioredoxin-like"/>
    <property type="match status" value="1"/>
</dbReference>
<evidence type="ECO:0000256" key="2">
    <source>
        <dbReference type="ARBA" id="ARBA00023008"/>
    </source>
</evidence>
<keyword evidence="3" id="KW-0479">Metal-binding</keyword>
<evidence type="ECO:0000313" key="7">
    <source>
        <dbReference type="EMBL" id="PKU23398.1"/>
    </source>
</evidence>
<keyword evidence="5" id="KW-1133">Transmembrane helix</keyword>
<evidence type="ECO:0000256" key="1">
    <source>
        <dbReference type="ARBA" id="ARBA00010996"/>
    </source>
</evidence>
<gene>
    <name evidence="7" type="ORF">CWS72_17285</name>
</gene>
<keyword evidence="2 3" id="KW-0186">Copper</keyword>
<dbReference type="InterPro" id="IPR036249">
    <property type="entry name" value="Thioredoxin-like_sf"/>
</dbReference>
<dbReference type="Gene3D" id="3.40.30.10">
    <property type="entry name" value="Glutaredoxin"/>
    <property type="match status" value="1"/>
</dbReference>
<dbReference type="Pfam" id="PF02630">
    <property type="entry name" value="SCO1-SenC"/>
    <property type="match status" value="1"/>
</dbReference>
<feature type="disulfide bond" description="Redox-active" evidence="4">
    <location>
        <begin position="78"/>
        <end position="82"/>
    </location>
</feature>
<evidence type="ECO:0000256" key="4">
    <source>
        <dbReference type="PIRSR" id="PIRSR603782-2"/>
    </source>
</evidence>
<evidence type="ECO:0000313" key="8">
    <source>
        <dbReference type="Proteomes" id="UP000233293"/>
    </source>
</evidence>
<comment type="similarity">
    <text evidence="1">Belongs to the SCO1/2 family.</text>
</comment>
<organism evidence="7 8">
    <name type="scientific">Telmatospirillum siberiense</name>
    <dbReference type="NCBI Taxonomy" id="382514"/>
    <lineage>
        <taxon>Bacteria</taxon>
        <taxon>Pseudomonadati</taxon>
        <taxon>Pseudomonadota</taxon>
        <taxon>Alphaproteobacteria</taxon>
        <taxon>Rhodospirillales</taxon>
        <taxon>Rhodospirillaceae</taxon>
        <taxon>Telmatospirillum</taxon>
    </lineage>
</organism>
<dbReference type="AlphaFoldDB" id="A0A2N3PSM1"/>
<dbReference type="RefSeq" id="WP_101251888.1">
    <property type="nucleotide sequence ID" value="NZ_PIUM01000021.1"/>
</dbReference>
<dbReference type="GO" id="GO:0046872">
    <property type="term" value="F:metal ion binding"/>
    <property type="evidence" value="ECO:0007669"/>
    <property type="project" value="UniProtKB-KW"/>
</dbReference>
<evidence type="ECO:0000256" key="3">
    <source>
        <dbReference type="PIRSR" id="PIRSR603782-1"/>
    </source>
</evidence>
<keyword evidence="5" id="KW-0472">Membrane</keyword>
<dbReference type="EMBL" id="PIUM01000021">
    <property type="protein sequence ID" value="PKU23398.1"/>
    <property type="molecule type" value="Genomic_DNA"/>
</dbReference>
<feature type="binding site" evidence="3">
    <location>
        <position position="78"/>
    </location>
    <ligand>
        <name>Cu cation</name>
        <dbReference type="ChEBI" id="CHEBI:23378"/>
    </ligand>
</feature>
<feature type="transmembrane region" description="Helical" evidence="5">
    <location>
        <begin position="12"/>
        <end position="32"/>
    </location>
</feature>
<dbReference type="InterPro" id="IPR013766">
    <property type="entry name" value="Thioredoxin_domain"/>
</dbReference>